<protein>
    <submittedName>
        <fullName evidence="1">Uncharacterized protein</fullName>
    </submittedName>
</protein>
<reference evidence="1" key="1">
    <citation type="journal article" date="2015" name="Nature">
        <title>Complex archaea that bridge the gap between prokaryotes and eukaryotes.</title>
        <authorList>
            <person name="Spang A."/>
            <person name="Saw J.H."/>
            <person name="Jorgensen S.L."/>
            <person name="Zaremba-Niedzwiedzka K."/>
            <person name="Martijn J."/>
            <person name="Lind A.E."/>
            <person name="van Eijk R."/>
            <person name="Schleper C."/>
            <person name="Guy L."/>
            <person name="Ettema T.J."/>
        </authorList>
    </citation>
    <scope>NUCLEOTIDE SEQUENCE</scope>
</reference>
<organism evidence="1">
    <name type="scientific">marine sediment metagenome</name>
    <dbReference type="NCBI Taxonomy" id="412755"/>
    <lineage>
        <taxon>unclassified sequences</taxon>
        <taxon>metagenomes</taxon>
        <taxon>ecological metagenomes</taxon>
    </lineage>
</organism>
<name>A0A0F9LA16_9ZZZZ</name>
<dbReference type="EMBL" id="LAZR01006496">
    <property type="protein sequence ID" value="KKM91704.1"/>
    <property type="molecule type" value="Genomic_DNA"/>
</dbReference>
<accession>A0A0F9LA16</accession>
<dbReference type="AlphaFoldDB" id="A0A0F9LA16"/>
<proteinExistence type="predicted"/>
<gene>
    <name evidence="1" type="ORF">LCGC14_1225770</name>
</gene>
<evidence type="ECO:0000313" key="1">
    <source>
        <dbReference type="EMBL" id="KKM91704.1"/>
    </source>
</evidence>
<comment type="caution">
    <text evidence="1">The sequence shown here is derived from an EMBL/GenBank/DDBJ whole genome shotgun (WGS) entry which is preliminary data.</text>
</comment>
<sequence length="37" mass="4212">MGDMADDLIESGEDMWFAHCVGNCFDDCIYCEEESDD</sequence>